<comment type="caution">
    <text evidence="2">The sequence shown here is derived from an EMBL/GenBank/DDBJ whole genome shotgun (WGS) entry which is preliminary data.</text>
</comment>
<reference evidence="2" key="1">
    <citation type="submission" date="2022-01" db="EMBL/GenBank/DDBJ databases">
        <authorList>
            <person name="Wang Y."/>
        </authorList>
    </citation>
    <scope>NUCLEOTIDE SEQUENCE</scope>
    <source>
        <strain evidence="2">WB101</strain>
    </source>
</reference>
<dbReference type="InterPro" id="IPR008964">
    <property type="entry name" value="Invasin/intimin_cell_adhesion"/>
</dbReference>
<dbReference type="Gene3D" id="2.60.40.1080">
    <property type="match status" value="1"/>
</dbReference>
<evidence type="ECO:0000313" key="2">
    <source>
        <dbReference type="EMBL" id="MCG2589303.1"/>
    </source>
</evidence>
<reference evidence="2" key="2">
    <citation type="submission" date="2024-05" db="EMBL/GenBank/DDBJ databases">
        <title>Rhodohalobacter halophilus gen. nov., sp. nov., a moderately halophilic member of the family Balneolaceae.</title>
        <authorList>
            <person name="Xia J."/>
        </authorList>
    </citation>
    <scope>NUCLEOTIDE SEQUENCE</scope>
    <source>
        <strain evidence="2">WB101</strain>
    </source>
</reference>
<dbReference type="Pfam" id="PF02368">
    <property type="entry name" value="Big_2"/>
    <property type="match status" value="1"/>
</dbReference>
<dbReference type="InterPro" id="IPR003343">
    <property type="entry name" value="Big_2"/>
</dbReference>
<evidence type="ECO:0000313" key="3">
    <source>
        <dbReference type="Proteomes" id="UP001165366"/>
    </source>
</evidence>
<evidence type="ECO:0000259" key="1">
    <source>
        <dbReference type="Pfam" id="PF02368"/>
    </source>
</evidence>
<dbReference type="SUPFAM" id="SSF49373">
    <property type="entry name" value="Invasin/intimin cell-adhesion fragments"/>
    <property type="match status" value="1"/>
</dbReference>
<dbReference type="RefSeq" id="WP_237854666.1">
    <property type="nucleotide sequence ID" value="NZ_JAKLWS010000014.1"/>
</dbReference>
<proteinExistence type="predicted"/>
<gene>
    <name evidence="2" type="ORF">L6773_12055</name>
</gene>
<feature type="domain" description="BIG2" evidence="1">
    <location>
        <begin position="47"/>
        <end position="120"/>
    </location>
</feature>
<keyword evidence="3" id="KW-1185">Reference proteome</keyword>
<accession>A0ABS9KEL6</accession>
<dbReference type="Proteomes" id="UP001165366">
    <property type="component" value="Unassembled WGS sequence"/>
</dbReference>
<protein>
    <submittedName>
        <fullName evidence="2">Ig-like domain-containing protein</fullName>
    </submittedName>
</protein>
<name>A0ABS9KEL6_9BACT</name>
<sequence length="140" mass="15279">MIYSKTQFFKTTGFSVIIILIAGMLNIGCEDNNPAEPEEDELEGAEVVIEPQNVSMEVDEKVDFSAFVVSASGDTVNEEFNFQWNWYSSNPEVFTVQNNGTATGKSSGEAFCIVEASTGNSKIVAKMVPIGLDSARVFLF</sequence>
<organism evidence="2 3">
    <name type="scientific">Rhodohalobacter sulfatireducens</name>
    <dbReference type="NCBI Taxonomy" id="2911366"/>
    <lineage>
        <taxon>Bacteria</taxon>
        <taxon>Pseudomonadati</taxon>
        <taxon>Balneolota</taxon>
        <taxon>Balneolia</taxon>
        <taxon>Balneolales</taxon>
        <taxon>Balneolaceae</taxon>
        <taxon>Rhodohalobacter</taxon>
    </lineage>
</organism>
<dbReference type="EMBL" id="JAKLWS010000014">
    <property type="protein sequence ID" value="MCG2589303.1"/>
    <property type="molecule type" value="Genomic_DNA"/>
</dbReference>